<dbReference type="InterPro" id="IPR036097">
    <property type="entry name" value="HisK_dim/P_sf"/>
</dbReference>
<dbReference type="SUPFAM" id="SSF55874">
    <property type="entry name" value="ATPase domain of HSP90 chaperone/DNA topoisomerase II/histidine kinase"/>
    <property type="match status" value="2"/>
</dbReference>
<name>A0A0E2BI35_9LEPT</name>
<evidence type="ECO:0000313" key="13">
    <source>
        <dbReference type="EMBL" id="EKO34995.1"/>
    </source>
</evidence>
<keyword evidence="14" id="KW-1185">Reference proteome</keyword>
<dbReference type="InterPro" id="IPR005467">
    <property type="entry name" value="His_kinase_dom"/>
</dbReference>
<dbReference type="InterPro" id="IPR001789">
    <property type="entry name" value="Sig_transdc_resp-reg_receiver"/>
</dbReference>
<keyword evidence="7" id="KW-0067">ATP-binding</keyword>
<protein>
    <recommendedName>
        <fullName evidence="2">histidine kinase</fullName>
        <ecNumber evidence="2">2.7.13.3</ecNumber>
    </recommendedName>
</protein>
<evidence type="ECO:0000256" key="8">
    <source>
        <dbReference type="ARBA" id="ARBA00023012"/>
    </source>
</evidence>
<dbReference type="PRINTS" id="PR00344">
    <property type="entry name" value="BCTRLSENSOR"/>
</dbReference>
<feature type="modified residue" description="4-aspartylphosphate" evidence="9">
    <location>
        <position position="524"/>
    </location>
</feature>
<dbReference type="Pfam" id="PF00072">
    <property type="entry name" value="Response_reg"/>
    <property type="match status" value="1"/>
</dbReference>
<dbReference type="InterPro" id="IPR050351">
    <property type="entry name" value="BphY/WalK/GraS-like"/>
</dbReference>
<evidence type="ECO:0000259" key="12">
    <source>
        <dbReference type="PROSITE" id="PS50110"/>
    </source>
</evidence>
<dbReference type="PROSITE" id="PS50110">
    <property type="entry name" value="RESPONSE_REGULATORY"/>
    <property type="match status" value="1"/>
</dbReference>
<sequence>MINSTDLNQGEYRLIFESLPGLYLILIPDLRIVAVSESYLKATNTKRDEILGRGIFDVFPDNPSDPNADGAGNLYASLLLVLKEKAPNTMAVQKYDVRRPESEGGGFEEKYWSPMNSPICNEKGEVVYIIHKVEEVTEFVRLKNKGKEQNKLTEELRNLTASMETEIYQRAQEIQNNNKKLLKLNEELTQREKEIQEVYKRLFDMDRLKSQFFANVSHELRTPLTLIIGPTRTLLKDQKISSAQRTFLETIERNSYTLLKHVNDLLDLSKLEAGKMTLRYSNVNLSDVIRDIAAHFNSVAEERNIDFTLILPKDFPIQVDVPKVERIVLNLISNAFKFVPDSGKIHCTLKSEGPIAFIYVADNGPGVPIHLRDQIFEKFRQGEEGDSRSFGGTGLGLAIAKEFVNLHFGSIGVFDSFLGGALFKVQIPIYAPIQAEEIQKPVGTEELIPALMSDINELKKNKIETKGSSTIYNRPKVLIVEDNAEMRNYIFDTLSSDFNLWVVSNGKQGLEKAILEKPDVIVTDIMMPVMSGDQMVKEIRKIPELSGTYILFLSAKSDQNFRIKLLQEGAQDYLIKPFTPEELVIKVHNFAVLKKTIEALETANRDMESFSYSVSHDLRAPILGIEGFLQIVLEDFSETMDSEALRLLKTVQKNAFYMDNLIQDLLNFHKISKIDLNTRIVDMNKMVEEAIATVLQNYPKKSYSFQVTELPNALANGSALKQVWVNLISNAVKYSSTREHSMIEIGFEEIDGFNIYFVEDNGVGFNKTYSNKLFKVFQRLHTQEEFEGTGVGLAIVARIIQRHGGQVFAEGEVNKGSKFSFTLPKLSENENIYEGVIKV</sequence>
<dbReference type="Gene3D" id="3.30.450.20">
    <property type="entry name" value="PAS domain"/>
    <property type="match status" value="1"/>
</dbReference>
<dbReference type="FunFam" id="1.10.287.130:FF:000140">
    <property type="entry name" value="Sensor histidine kinase, PAS and GAF domain-containing"/>
    <property type="match status" value="1"/>
</dbReference>
<dbReference type="EMBL" id="AHON02000024">
    <property type="protein sequence ID" value="EKO34995.1"/>
    <property type="molecule type" value="Genomic_DNA"/>
</dbReference>
<dbReference type="SMART" id="SM00388">
    <property type="entry name" value="HisKA"/>
    <property type="match status" value="2"/>
</dbReference>
<dbReference type="SUPFAM" id="SSF47384">
    <property type="entry name" value="Homodimeric domain of signal transducing histidine kinase"/>
    <property type="match status" value="2"/>
</dbReference>
<dbReference type="InterPro" id="IPR011006">
    <property type="entry name" value="CheY-like_superfamily"/>
</dbReference>
<evidence type="ECO:0000256" key="2">
    <source>
        <dbReference type="ARBA" id="ARBA00012438"/>
    </source>
</evidence>
<keyword evidence="4" id="KW-0808">Transferase</keyword>
<reference evidence="13" key="1">
    <citation type="submission" date="2012-10" db="EMBL/GenBank/DDBJ databases">
        <authorList>
            <person name="Harkins D.M."/>
            <person name="Durkin A.S."/>
            <person name="Brinkac L.M."/>
            <person name="Haft D.H."/>
            <person name="Selengut J.D."/>
            <person name="Sanka R."/>
            <person name="DePew J."/>
            <person name="Purushe J."/>
            <person name="Matthias M.A."/>
            <person name="Vinetz J.M."/>
            <person name="Sutton G.G."/>
            <person name="Nierman W.C."/>
            <person name="Fouts D.E."/>
        </authorList>
    </citation>
    <scope>NUCLEOTIDE SEQUENCE [LARGE SCALE GENOMIC DNA]</scope>
    <source>
        <strain evidence="13">MOR084</strain>
    </source>
</reference>
<evidence type="ECO:0000256" key="6">
    <source>
        <dbReference type="ARBA" id="ARBA00022777"/>
    </source>
</evidence>
<dbReference type="InterPro" id="IPR003594">
    <property type="entry name" value="HATPase_dom"/>
</dbReference>
<evidence type="ECO:0000256" key="9">
    <source>
        <dbReference type="PROSITE-ProRule" id="PRU00169"/>
    </source>
</evidence>
<feature type="coiled-coil region" evidence="10">
    <location>
        <begin position="142"/>
        <end position="201"/>
    </location>
</feature>
<dbReference type="Pfam" id="PF02518">
    <property type="entry name" value="HATPase_c"/>
    <property type="match status" value="2"/>
</dbReference>
<accession>A0A0E2BI35</accession>
<dbReference type="SMART" id="SM00387">
    <property type="entry name" value="HATPase_c"/>
    <property type="match status" value="2"/>
</dbReference>
<dbReference type="NCBIfam" id="NF047465">
    <property type="entry name" value="hybrid_HK_LvrA"/>
    <property type="match status" value="1"/>
</dbReference>
<dbReference type="GO" id="GO:0005524">
    <property type="term" value="F:ATP binding"/>
    <property type="evidence" value="ECO:0007669"/>
    <property type="project" value="UniProtKB-KW"/>
</dbReference>
<proteinExistence type="predicted"/>
<dbReference type="Gene3D" id="1.10.287.130">
    <property type="match status" value="2"/>
</dbReference>
<dbReference type="PANTHER" id="PTHR42878:SF15">
    <property type="entry name" value="BACTERIOPHYTOCHROME"/>
    <property type="match status" value="1"/>
</dbReference>
<dbReference type="GO" id="GO:0000155">
    <property type="term" value="F:phosphorelay sensor kinase activity"/>
    <property type="evidence" value="ECO:0007669"/>
    <property type="project" value="InterPro"/>
</dbReference>
<keyword evidence="6" id="KW-0418">Kinase</keyword>
<dbReference type="FunFam" id="3.30.565.10:FF:000006">
    <property type="entry name" value="Sensor histidine kinase WalK"/>
    <property type="match status" value="1"/>
</dbReference>
<dbReference type="Gene3D" id="3.40.50.2300">
    <property type="match status" value="1"/>
</dbReference>
<keyword evidence="10" id="KW-0175">Coiled coil</keyword>
<keyword evidence="5" id="KW-0547">Nucleotide-binding</keyword>
<evidence type="ECO:0000259" key="11">
    <source>
        <dbReference type="PROSITE" id="PS50109"/>
    </source>
</evidence>
<comment type="catalytic activity">
    <reaction evidence="1">
        <text>ATP + protein L-histidine = ADP + protein N-phospho-L-histidine.</text>
        <dbReference type="EC" id="2.7.13.3"/>
    </reaction>
</comment>
<dbReference type="SUPFAM" id="SSF55785">
    <property type="entry name" value="PYP-like sensor domain (PAS domain)"/>
    <property type="match status" value="1"/>
</dbReference>
<dbReference type="InterPro" id="IPR035965">
    <property type="entry name" value="PAS-like_dom_sf"/>
</dbReference>
<dbReference type="RefSeq" id="WP_004484432.1">
    <property type="nucleotide sequence ID" value="NZ_AHON02000024.1"/>
</dbReference>
<comment type="caution">
    <text evidence="13">The sequence shown here is derived from an EMBL/GenBank/DDBJ whole genome shotgun (WGS) entry which is preliminary data.</text>
</comment>
<dbReference type="InterPro" id="IPR003661">
    <property type="entry name" value="HisK_dim/P_dom"/>
</dbReference>
<dbReference type="Pfam" id="PF00512">
    <property type="entry name" value="HisKA"/>
    <property type="match status" value="2"/>
</dbReference>
<dbReference type="CDD" id="cd00082">
    <property type="entry name" value="HisKA"/>
    <property type="match status" value="2"/>
</dbReference>
<feature type="domain" description="Histidine kinase" evidence="11">
    <location>
        <begin position="613"/>
        <end position="827"/>
    </location>
</feature>
<dbReference type="PANTHER" id="PTHR42878">
    <property type="entry name" value="TWO-COMPONENT HISTIDINE KINASE"/>
    <property type="match status" value="1"/>
</dbReference>
<dbReference type="FunFam" id="1.10.287.130:FF:000045">
    <property type="entry name" value="Two-component system sensor histidine kinase/response regulator"/>
    <property type="match status" value="1"/>
</dbReference>
<dbReference type="Gene3D" id="3.30.565.10">
    <property type="entry name" value="Histidine kinase-like ATPase, C-terminal domain"/>
    <property type="match status" value="2"/>
</dbReference>
<dbReference type="FunFam" id="3.30.565.10:FF:000037">
    <property type="entry name" value="Hybrid sensor histidine kinase/response regulator"/>
    <property type="match status" value="1"/>
</dbReference>
<keyword evidence="8" id="KW-0902">Two-component regulatory system</keyword>
<dbReference type="GO" id="GO:0007234">
    <property type="term" value="P:osmosensory signaling via phosphorelay pathway"/>
    <property type="evidence" value="ECO:0007669"/>
    <property type="project" value="TreeGrafter"/>
</dbReference>
<evidence type="ECO:0000256" key="3">
    <source>
        <dbReference type="ARBA" id="ARBA00022553"/>
    </source>
</evidence>
<dbReference type="InterPro" id="IPR004358">
    <property type="entry name" value="Sig_transdc_His_kin-like_C"/>
</dbReference>
<keyword evidence="3 9" id="KW-0597">Phosphoprotein</keyword>
<dbReference type="InterPro" id="IPR036890">
    <property type="entry name" value="HATPase_C_sf"/>
</dbReference>
<dbReference type="EC" id="2.7.13.3" evidence="2"/>
<evidence type="ECO:0000256" key="5">
    <source>
        <dbReference type="ARBA" id="ARBA00022741"/>
    </source>
</evidence>
<dbReference type="AlphaFoldDB" id="A0A0E2BI35"/>
<dbReference type="SUPFAM" id="SSF52172">
    <property type="entry name" value="CheY-like"/>
    <property type="match status" value="1"/>
</dbReference>
<feature type="domain" description="Response regulatory" evidence="12">
    <location>
        <begin position="476"/>
        <end position="591"/>
    </location>
</feature>
<evidence type="ECO:0000256" key="4">
    <source>
        <dbReference type="ARBA" id="ARBA00022679"/>
    </source>
</evidence>
<evidence type="ECO:0000313" key="14">
    <source>
        <dbReference type="Proteomes" id="UP000006329"/>
    </source>
</evidence>
<dbReference type="GO" id="GO:0000156">
    <property type="term" value="F:phosphorelay response regulator activity"/>
    <property type="evidence" value="ECO:0007669"/>
    <property type="project" value="TreeGrafter"/>
</dbReference>
<dbReference type="Proteomes" id="UP000006329">
    <property type="component" value="Unassembled WGS sequence"/>
</dbReference>
<dbReference type="SMART" id="SM00448">
    <property type="entry name" value="REC"/>
    <property type="match status" value="1"/>
</dbReference>
<dbReference type="GO" id="GO:0030295">
    <property type="term" value="F:protein kinase activator activity"/>
    <property type="evidence" value="ECO:0007669"/>
    <property type="project" value="TreeGrafter"/>
</dbReference>
<evidence type="ECO:0000256" key="7">
    <source>
        <dbReference type="ARBA" id="ARBA00022840"/>
    </source>
</evidence>
<dbReference type="PROSITE" id="PS50109">
    <property type="entry name" value="HIS_KIN"/>
    <property type="match status" value="2"/>
</dbReference>
<gene>
    <name evidence="13" type="ORF">LEP1GSC179_0439</name>
</gene>
<dbReference type="CDD" id="cd17574">
    <property type="entry name" value="REC_OmpR"/>
    <property type="match status" value="1"/>
</dbReference>
<evidence type="ECO:0000256" key="10">
    <source>
        <dbReference type="SAM" id="Coils"/>
    </source>
</evidence>
<organism evidence="13 14">
    <name type="scientific">Leptospira santarosai str. MOR084</name>
    <dbReference type="NCBI Taxonomy" id="1049984"/>
    <lineage>
        <taxon>Bacteria</taxon>
        <taxon>Pseudomonadati</taxon>
        <taxon>Spirochaetota</taxon>
        <taxon>Spirochaetia</taxon>
        <taxon>Leptospirales</taxon>
        <taxon>Leptospiraceae</taxon>
        <taxon>Leptospira</taxon>
    </lineage>
</organism>
<feature type="domain" description="Histidine kinase" evidence="11">
    <location>
        <begin position="215"/>
        <end position="431"/>
    </location>
</feature>
<evidence type="ECO:0000256" key="1">
    <source>
        <dbReference type="ARBA" id="ARBA00000085"/>
    </source>
</evidence>